<name>A0ABW3E0H1_9ACTN</name>
<keyword evidence="1" id="KW-0732">Signal</keyword>
<dbReference type="Proteomes" id="UP001597024">
    <property type="component" value="Unassembled WGS sequence"/>
</dbReference>
<accession>A0ABW3E0H1</accession>
<dbReference type="Pfam" id="PF19516">
    <property type="entry name" value="DUF6049"/>
    <property type="match status" value="1"/>
</dbReference>
<organism evidence="2 3">
    <name type="scientific">Streptosporangium algeriense</name>
    <dbReference type="NCBI Taxonomy" id="1682748"/>
    <lineage>
        <taxon>Bacteria</taxon>
        <taxon>Bacillati</taxon>
        <taxon>Actinomycetota</taxon>
        <taxon>Actinomycetes</taxon>
        <taxon>Streptosporangiales</taxon>
        <taxon>Streptosporangiaceae</taxon>
        <taxon>Streptosporangium</taxon>
    </lineage>
</organism>
<reference evidence="3" key="1">
    <citation type="journal article" date="2019" name="Int. J. Syst. Evol. Microbiol.">
        <title>The Global Catalogue of Microorganisms (GCM) 10K type strain sequencing project: providing services to taxonomists for standard genome sequencing and annotation.</title>
        <authorList>
            <consortium name="The Broad Institute Genomics Platform"/>
            <consortium name="The Broad Institute Genome Sequencing Center for Infectious Disease"/>
            <person name="Wu L."/>
            <person name="Ma J."/>
        </authorList>
    </citation>
    <scope>NUCLEOTIDE SEQUENCE [LARGE SCALE GENOMIC DNA]</scope>
    <source>
        <strain evidence="3">CCUG 62974</strain>
    </source>
</reference>
<feature type="signal peptide" evidence="1">
    <location>
        <begin position="1"/>
        <end position="22"/>
    </location>
</feature>
<feature type="chain" id="PRO_5047344056" evidence="1">
    <location>
        <begin position="23"/>
        <end position="409"/>
    </location>
</feature>
<evidence type="ECO:0000313" key="2">
    <source>
        <dbReference type="EMBL" id="MFD0888811.1"/>
    </source>
</evidence>
<comment type="caution">
    <text evidence="2">The sequence shown here is derived from an EMBL/GenBank/DDBJ whole genome shotgun (WGS) entry which is preliminary data.</text>
</comment>
<feature type="non-terminal residue" evidence="2">
    <location>
        <position position="409"/>
    </location>
</feature>
<proteinExistence type="predicted"/>
<dbReference type="InterPro" id="IPR046112">
    <property type="entry name" value="DUF6049"/>
</dbReference>
<gene>
    <name evidence="2" type="ORF">ACFQ08_30100</name>
</gene>
<dbReference type="EMBL" id="JBHTHX010001504">
    <property type="protein sequence ID" value="MFD0888811.1"/>
    <property type="molecule type" value="Genomic_DNA"/>
</dbReference>
<evidence type="ECO:0000256" key="1">
    <source>
        <dbReference type="SAM" id="SignalP"/>
    </source>
</evidence>
<sequence length="409" mass="43407">MIRKATLLAVLTATLLSPAAVALPGTASAQTTETAAGRQAPQLVIGALTPDVTREPTTEIKFSGTFVNTGTQTVTGMRRRMYYSPQPFQRRSDMEAYVGGLAPQPASWRDELVLQPESLAPGAKAMWEFTFTPQQLGLTRFGVYPLMVEVRDAFGQPVAVQRTFLVHMPVGTQVPRTKLAMVLPIVDQPRRAVDGVFLDDTLSASMAPGKRLGNLLKLAQSTTTAKNLTWVLDPALVDDAQTLGEPYSVRVKDKVENRSGDTAAAAWLGDLRTALVNEPVVATPYADPDVAALAHGGVDDSTKTAVEAARLVGSRAFGRDLITTVNWPAGGRIDYDGLDLLASQGVKTVLLDEAALPPTTPPATTPDASATLNTVNGPVTALLTDRVLSEALGADVTVPGAAVLSRRRF</sequence>
<keyword evidence="3" id="KW-1185">Reference proteome</keyword>
<protein>
    <submittedName>
        <fullName evidence="2">DUF6049 family protein</fullName>
    </submittedName>
</protein>
<evidence type="ECO:0000313" key="3">
    <source>
        <dbReference type="Proteomes" id="UP001597024"/>
    </source>
</evidence>